<feature type="domain" description="Sigma-54 factor interaction" evidence="5">
    <location>
        <begin position="303"/>
        <end position="494"/>
    </location>
</feature>
<dbReference type="PRINTS" id="PR01590">
    <property type="entry name" value="HTHFIS"/>
</dbReference>
<dbReference type="RefSeq" id="WP_124220508.1">
    <property type="nucleotide sequence ID" value="NZ_RKRF01000008.1"/>
</dbReference>
<dbReference type="InterPro" id="IPR010524">
    <property type="entry name" value="Sig_transdc_resp-reg_PrpR_N"/>
</dbReference>
<dbReference type="SUPFAM" id="SSF52540">
    <property type="entry name" value="P-loop containing nucleoside triphosphate hydrolases"/>
    <property type="match status" value="1"/>
</dbReference>
<dbReference type="Pfam" id="PF02954">
    <property type="entry name" value="HTH_8"/>
    <property type="match status" value="1"/>
</dbReference>
<dbReference type="InterPro" id="IPR058031">
    <property type="entry name" value="AAA_lid_NorR"/>
</dbReference>
<reference evidence="6 7" key="1">
    <citation type="submission" date="2018-11" db="EMBL/GenBank/DDBJ databases">
        <title>Genomic Encyclopedia of Type Strains, Phase IV (KMG-IV): sequencing the most valuable type-strain genomes for metagenomic binning, comparative biology and taxonomic classification.</title>
        <authorList>
            <person name="Goeker M."/>
        </authorList>
    </citation>
    <scope>NUCLEOTIDE SEQUENCE [LARGE SCALE GENOMIC DNA]</scope>
    <source>
        <strain evidence="6 7">DSM 18090</strain>
    </source>
</reference>
<dbReference type="OrthoDB" id="9771372at2"/>
<keyword evidence="3" id="KW-0805">Transcription regulation</keyword>
<dbReference type="Gene3D" id="3.40.50.300">
    <property type="entry name" value="P-loop containing nucleotide triphosphate hydrolases"/>
    <property type="match status" value="1"/>
</dbReference>
<gene>
    <name evidence="6" type="ORF">EDC24_1111</name>
</gene>
<evidence type="ECO:0000313" key="7">
    <source>
        <dbReference type="Proteomes" id="UP000276443"/>
    </source>
</evidence>
<comment type="caution">
    <text evidence="6">The sequence shown here is derived from an EMBL/GenBank/DDBJ whole genome shotgun (WGS) entry which is preliminary data.</text>
</comment>
<dbReference type="GO" id="GO:0006355">
    <property type="term" value="P:regulation of DNA-templated transcription"/>
    <property type="evidence" value="ECO:0007669"/>
    <property type="project" value="InterPro"/>
</dbReference>
<dbReference type="InterPro" id="IPR027417">
    <property type="entry name" value="P-loop_NTPase"/>
</dbReference>
<evidence type="ECO:0000313" key="6">
    <source>
        <dbReference type="EMBL" id="RPF53926.1"/>
    </source>
</evidence>
<evidence type="ECO:0000256" key="4">
    <source>
        <dbReference type="ARBA" id="ARBA00023163"/>
    </source>
</evidence>
<evidence type="ECO:0000259" key="5">
    <source>
        <dbReference type="PROSITE" id="PS50045"/>
    </source>
</evidence>
<dbReference type="InterPro" id="IPR009057">
    <property type="entry name" value="Homeodomain-like_sf"/>
</dbReference>
<dbReference type="Pfam" id="PF00158">
    <property type="entry name" value="Sigma54_activat"/>
    <property type="match status" value="1"/>
</dbReference>
<dbReference type="Gene3D" id="3.40.50.2300">
    <property type="match status" value="1"/>
</dbReference>
<dbReference type="Gene3D" id="1.10.8.60">
    <property type="match status" value="1"/>
</dbReference>
<dbReference type="SUPFAM" id="SSF46689">
    <property type="entry name" value="Homeodomain-like"/>
    <property type="match status" value="1"/>
</dbReference>
<dbReference type="PANTHER" id="PTHR32071">
    <property type="entry name" value="TRANSCRIPTIONAL REGULATORY PROTEIN"/>
    <property type="match status" value="1"/>
</dbReference>
<keyword evidence="4" id="KW-0804">Transcription</keyword>
<dbReference type="InterPro" id="IPR002197">
    <property type="entry name" value="HTH_Fis"/>
</dbReference>
<dbReference type="GO" id="GO:0000156">
    <property type="term" value="F:phosphorelay response regulator activity"/>
    <property type="evidence" value="ECO:0007669"/>
    <property type="project" value="InterPro"/>
</dbReference>
<dbReference type="AlphaFoldDB" id="A0A3N5B860"/>
<evidence type="ECO:0000256" key="3">
    <source>
        <dbReference type="ARBA" id="ARBA00023015"/>
    </source>
</evidence>
<organism evidence="6 7">
    <name type="scientific">Aquisalibacillus elongatus</name>
    <dbReference type="NCBI Taxonomy" id="485577"/>
    <lineage>
        <taxon>Bacteria</taxon>
        <taxon>Bacillati</taxon>
        <taxon>Bacillota</taxon>
        <taxon>Bacilli</taxon>
        <taxon>Bacillales</taxon>
        <taxon>Bacillaceae</taxon>
        <taxon>Aquisalibacillus</taxon>
    </lineage>
</organism>
<name>A0A3N5B860_9BACI</name>
<protein>
    <submittedName>
        <fullName evidence="6">Sigma-54 interacting transcriptional regulator</fullName>
    </submittedName>
</protein>
<dbReference type="GO" id="GO:0005524">
    <property type="term" value="F:ATP binding"/>
    <property type="evidence" value="ECO:0007669"/>
    <property type="project" value="UniProtKB-KW"/>
</dbReference>
<dbReference type="Gene3D" id="1.10.10.60">
    <property type="entry name" value="Homeodomain-like"/>
    <property type="match status" value="1"/>
</dbReference>
<keyword evidence="2" id="KW-0067">ATP-binding</keyword>
<evidence type="ECO:0000256" key="1">
    <source>
        <dbReference type="ARBA" id="ARBA00022741"/>
    </source>
</evidence>
<dbReference type="SUPFAM" id="SSF159800">
    <property type="entry name" value="PrpR receptor domain-like"/>
    <property type="match status" value="1"/>
</dbReference>
<dbReference type="Gene3D" id="3.40.50.10660">
    <property type="entry name" value="PrpR receptor domain-like"/>
    <property type="match status" value="1"/>
</dbReference>
<dbReference type="PANTHER" id="PTHR32071:SF121">
    <property type="entry name" value="SIGMA L-DEPENDENT TRANSCRIPTIONAL REGULATOR YQIR-RELATED"/>
    <property type="match status" value="1"/>
</dbReference>
<keyword evidence="1" id="KW-0547">Nucleotide-binding</keyword>
<sequence length="566" mass="64527">MKVKVMFIAPYAAMVPLVEECKADLAELDISLEVGNLQDGVEIAKRAEAEGYHVIISRGGTAKMIRHAVSLPVVDVHITGYDILRILTLAKDFSEKKALVGFTNITLGAQSIADVLDYPVDVYSIQQADDVKELLPKLKEDGYGLILGDVITVEEANRHGMEGVLLQSGREAIYSSFSKAEQQYVYHRSNLDRIELLTQRLKGYQENLLILNQKGHVVHEVWSSFEGVPISVEALEDLKEKLQLHGSVSEFIPTLRGKEVEVFGYMANVDRSSYMVFTFSLNINSFNHLSGVEVKMVNQKPKVIHKSDAMNRALKVIDQSFYQHQLYVLNGDPGSGKSLFAEYIHYKSQVSDLLVVVDFNQCKVEDLKRILSSNVKTIYCQNVDDHPSENKLELMKSFLYRIMDQQVRVIFSSKPAWLYELVFDHERLVEVHVPSLREREEDLKELVTMFMTEFNQSFGSLPIRIKDEAVKVLANQDWPYNVRELKSFIKTLVLSEKGYVIEAHKVKSMLSEKKSQEARMPMLEGTLDEIESRVIEAVLEEENFNQSKTAKRLGINRSTLWRKLNK</sequence>
<accession>A0A3N5B860</accession>
<keyword evidence="7" id="KW-1185">Reference proteome</keyword>
<dbReference type="Proteomes" id="UP000276443">
    <property type="component" value="Unassembled WGS sequence"/>
</dbReference>
<dbReference type="PROSITE" id="PS50045">
    <property type="entry name" value="SIGMA54_INTERACT_4"/>
    <property type="match status" value="1"/>
</dbReference>
<proteinExistence type="predicted"/>
<dbReference type="Pfam" id="PF25601">
    <property type="entry name" value="AAA_lid_14"/>
    <property type="match status" value="1"/>
</dbReference>
<dbReference type="EMBL" id="RKRF01000008">
    <property type="protein sequence ID" value="RPF53926.1"/>
    <property type="molecule type" value="Genomic_DNA"/>
</dbReference>
<dbReference type="Pfam" id="PF06506">
    <property type="entry name" value="PrpR_N"/>
    <property type="match status" value="1"/>
</dbReference>
<dbReference type="GO" id="GO:0043565">
    <property type="term" value="F:sequence-specific DNA binding"/>
    <property type="evidence" value="ECO:0007669"/>
    <property type="project" value="InterPro"/>
</dbReference>
<evidence type="ECO:0000256" key="2">
    <source>
        <dbReference type="ARBA" id="ARBA00022840"/>
    </source>
</evidence>
<dbReference type="InterPro" id="IPR002078">
    <property type="entry name" value="Sigma_54_int"/>
</dbReference>